<dbReference type="GO" id="GO:0019301">
    <property type="term" value="P:rhamnose catabolic process"/>
    <property type="evidence" value="ECO:0007669"/>
    <property type="project" value="UniProtKB-UniRule"/>
</dbReference>
<proteinExistence type="inferred from homology"/>
<dbReference type="SUPFAM" id="SSF54909">
    <property type="entry name" value="Dimeric alpha+beta barrel"/>
    <property type="match status" value="1"/>
</dbReference>
<dbReference type="GO" id="GO:0005737">
    <property type="term" value="C:cytoplasm"/>
    <property type="evidence" value="ECO:0007669"/>
    <property type="project" value="InterPro"/>
</dbReference>
<evidence type="ECO:0000313" key="6">
    <source>
        <dbReference type="EMBL" id="SDD19406.1"/>
    </source>
</evidence>
<dbReference type="HAMAP" id="MF_01663">
    <property type="entry name" value="L_rham_rotase"/>
    <property type="match status" value="1"/>
</dbReference>
<evidence type="ECO:0000256" key="4">
    <source>
        <dbReference type="ARBA" id="ARBA00023308"/>
    </source>
</evidence>
<keyword evidence="1" id="KW-0963">Cytoplasm</keyword>
<dbReference type="PANTHER" id="PTHR34389">
    <property type="entry name" value="L-RHAMNOSE MUTAROTASE"/>
    <property type="match status" value="1"/>
</dbReference>
<dbReference type="Gene3D" id="3.30.70.100">
    <property type="match status" value="1"/>
</dbReference>
<evidence type="ECO:0000256" key="3">
    <source>
        <dbReference type="ARBA" id="ARBA00023277"/>
    </source>
</evidence>
<dbReference type="InterPro" id="IPR013448">
    <property type="entry name" value="L-rhamnose_mutarotase"/>
</dbReference>
<dbReference type="AlphaFoldDB" id="A0A1G6ST53"/>
<dbReference type="InterPro" id="IPR011008">
    <property type="entry name" value="Dimeric_a/b-barrel"/>
</dbReference>
<dbReference type="STRING" id="1391627.SAMN05216464_10120"/>
<sequence>MQLRAFKMKLTPGFKDEYRRRHNNIWPELEALLKNNGINDYDIFYDEDTDVLFCLQKINSDKLSSDLSSNEVMKKWWDYMADIMDVNPDNSPVIKYLEPVFHLK</sequence>
<dbReference type="PANTHER" id="PTHR34389:SF2">
    <property type="entry name" value="L-RHAMNOSE MUTAROTASE"/>
    <property type="match status" value="1"/>
</dbReference>
<keyword evidence="4" id="KW-0684">Rhamnose metabolism</keyword>
<gene>
    <name evidence="6" type="ORF">SAMN05216464_10120</name>
</gene>
<dbReference type="EC" id="5.1.3.32" evidence="5"/>
<evidence type="ECO:0000313" key="7">
    <source>
        <dbReference type="Proteomes" id="UP000199072"/>
    </source>
</evidence>
<keyword evidence="3" id="KW-0119">Carbohydrate metabolism</keyword>
<organism evidence="6 7">
    <name type="scientific">Mucilaginibacter pineti</name>
    <dbReference type="NCBI Taxonomy" id="1391627"/>
    <lineage>
        <taxon>Bacteria</taxon>
        <taxon>Pseudomonadati</taxon>
        <taxon>Bacteroidota</taxon>
        <taxon>Sphingobacteriia</taxon>
        <taxon>Sphingobacteriales</taxon>
        <taxon>Sphingobacteriaceae</taxon>
        <taxon>Mucilaginibacter</taxon>
    </lineage>
</organism>
<dbReference type="Pfam" id="PF05336">
    <property type="entry name" value="rhaM"/>
    <property type="match status" value="1"/>
</dbReference>
<evidence type="ECO:0000256" key="1">
    <source>
        <dbReference type="ARBA" id="ARBA00022490"/>
    </source>
</evidence>
<dbReference type="GO" id="GO:0062192">
    <property type="term" value="F:L-rhamnose mutarotase activity"/>
    <property type="evidence" value="ECO:0007669"/>
    <property type="project" value="UniProtKB-UniRule"/>
</dbReference>
<dbReference type="EMBL" id="FNAI01000001">
    <property type="protein sequence ID" value="SDD19406.1"/>
    <property type="molecule type" value="Genomic_DNA"/>
</dbReference>
<dbReference type="InterPro" id="IPR008000">
    <property type="entry name" value="Rham/fucose_mutarotase"/>
</dbReference>
<accession>A0A1G6ST53</accession>
<reference evidence="6 7" key="1">
    <citation type="submission" date="2016-10" db="EMBL/GenBank/DDBJ databases">
        <authorList>
            <person name="de Groot N.N."/>
        </authorList>
    </citation>
    <scope>NUCLEOTIDE SEQUENCE [LARGE SCALE GENOMIC DNA]</scope>
    <source>
        <strain evidence="6 7">47C3B</strain>
    </source>
</reference>
<dbReference type="Proteomes" id="UP000199072">
    <property type="component" value="Unassembled WGS sequence"/>
</dbReference>
<evidence type="ECO:0000256" key="5">
    <source>
        <dbReference type="NCBIfam" id="TIGR02625"/>
    </source>
</evidence>
<keyword evidence="2" id="KW-0413">Isomerase</keyword>
<dbReference type="OrthoDB" id="9799608at2"/>
<evidence type="ECO:0000256" key="2">
    <source>
        <dbReference type="ARBA" id="ARBA00023235"/>
    </source>
</evidence>
<keyword evidence="7" id="KW-1185">Reference proteome</keyword>
<name>A0A1G6ST53_9SPHI</name>
<dbReference type="NCBIfam" id="TIGR02625">
    <property type="entry name" value="YiiL_rotase"/>
    <property type="match status" value="1"/>
</dbReference>
<protein>
    <recommendedName>
        <fullName evidence="5">L-rhamnose mutarotase</fullName>
        <ecNumber evidence="5">5.1.3.32</ecNumber>
    </recommendedName>
</protein>